<comment type="caution">
    <text evidence="2">The sequence shown here is derived from an EMBL/GenBank/DDBJ whole genome shotgun (WGS) entry which is preliminary data.</text>
</comment>
<sequence>MIRKSRSEGGRAEKHCCRLALHGQSFSNKGGQRRRRPVGGGGVHHRQRCPLSPDTCCWRAADIEDTQEEEGGRTGTDHREGFEGILHRSCPCSPL</sequence>
<gene>
    <name evidence="2" type="ORF">PLEPLA_LOCUS45954</name>
</gene>
<evidence type="ECO:0000256" key="1">
    <source>
        <dbReference type="SAM" id="MobiDB-lite"/>
    </source>
</evidence>
<feature type="compositionally biased region" description="Basic residues" evidence="1">
    <location>
        <begin position="31"/>
        <end position="48"/>
    </location>
</feature>
<dbReference type="AlphaFoldDB" id="A0A9N7W192"/>
<evidence type="ECO:0000313" key="2">
    <source>
        <dbReference type="EMBL" id="CAB1458125.1"/>
    </source>
</evidence>
<protein>
    <submittedName>
        <fullName evidence="2">Uncharacterized protein</fullName>
    </submittedName>
</protein>
<dbReference type="Proteomes" id="UP001153269">
    <property type="component" value="Unassembled WGS sequence"/>
</dbReference>
<name>A0A9N7W192_PLEPL</name>
<feature type="region of interest" description="Disordered" evidence="1">
    <location>
        <begin position="23"/>
        <end position="48"/>
    </location>
</feature>
<evidence type="ECO:0000313" key="3">
    <source>
        <dbReference type="Proteomes" id="UP001153269"/>
    </source>
</evidence>
<accession>A0A9N7W192</accession>
<dbReference type="EMBL" id="CADEAL010004373">
    <property type="protein sequence ID" value="CAB1458125.1"/>
    <property type="molecule type" value="Genomic_DNA"/>
</dbReference>
<keyword evidence="3" id="KW-1185">Reference proteome</keyword>
<proteinExistence type="predicted"/>
<organism evidence="2 3">
    <name type="scientific">Pleuronectes platessa</name>
    <name type="common">European plaice</name>
    <dbReference type="NCBI Taxonomy" id="8262"/>
    <lineage>
        <taxon>Eukaryota</taxon>
        <taxon>Metazoa</taxon>
        <taxon>Chordata</taxon>
        <taxon>Craniata</taxon>
        <taxon>Vertebrata</taxon>
        <taxon>Euteleostomi</taxon>
        <taxon>Actinopterygii</taxon>
        <taxon>Neopterygii</taxon>
        <taxon>Teleostei</taxon>
        <taxon>Neoteleostei</taxon>
        <taxon>Acanthomorphata</taxon>
        <taxon>Carangaria</taxon>
        <taxon>Pleuronectiformes</taxon>
        <taxon>Pleuronectoidei</taxon>
        <taxon>Pleuronectidae</taxon>
        <taxon>Pleuronectes</taxon>
    </lineage>
</organism>
<reference evidence="2" key="1">
    <citation type="submission" date="2020-03" db="EMBL/GenBank/DDBJ databases">
        <authorList>
            <person name="Weist P."/>
        </authorList>
    </citation>
    <scope>NUCLEOTIDE SEQUENCE</scope>
</reference>